<dbReference type="HOGENOM" id="CLU_821584_0_0_1"/>
<feature type="compositionally biased region" description="Basic and acidic residues" evidence="1">
    <location>
        <begin position="132"/>
        <end position="151"/>
    </location>
</feature>
<evidence type="ECO:0000313" key="2">
    <source>
        <dbReference type="EMBL" id="EQB59892.1"/>
    </source>
</evidence>
<dbReference type="Pfam" id="PF17030">
    <property type="entry name" value="Beta_lactamase3"/>
    <property type="match status" value="2"/>
</dbReference>
<dbReference type="InterPro" id="IPR031494">
    <property type="entry name" value="Beta_lactamase3"/>
</dbReference>
<organism evidence="2 3">
    <name type="scientific">Vairimorpha apis BRL 01</name>
    <dbReference type="NCBI Taxonomy" id="1037528"/>
    <lineage>
        <taxon>Eukaryota</taxon>
        <taxon>Fungi</taxon>
        <taxon>Fungi incertae sedis</taxon>
        <taxon>Microsporidia</taxon>
        <taxon>Nosematidae</taxon>
        <taxon>Vairimorpha</taxon>
    </lineage>
</organism>
<dbReference type="VEuPathDB" id="MicrosporidiaDB:NAPIS_ORF02544"/>
<dbReference type="Gene3D" id="3.60.15.10">
    <property type="entry name" value="Ribonuclease Z/Hydroxyacylglutathione hydrolase-like"/>
    <property type="match status" value="1"/>
</dbReference>
<sequence length="338" mass="38622">MPLLKHIKKNTLSSLLITTSHNTFLLDYPTTINTDLSLNTLEYNLSLVDTIFISSSDSFGIVFDESEFVCYLSLPVYQQIVFKVEQYFESKSVCGGDVYSGNVYSKNVKKDMNNGDMKSRNVYSGNVKSRKDKNSSKIDSGNDNRHDRNSIRVNRDNNININNIINSFKEKCIFIEFNQCIRFNGCTFTPKPSGMYIGWCMFLFEMNSFSLLYFSCISLCKKICLPVEICESTYVFCSGYEKGDEKCDNLNKNNLNKNNNLNKSDNLNKNNLNKSDNINKNNNLNSNNYISNNSIKNNSNKNISFSNNSINNNINNINNTNINDFNKIIKTSKKQNSI</sequence>
<feature type="compositionally biased region" description="Basic and acidic residues" evidence="1">
    <location>
        <begin position="110"/>
        <end position="119"/>
    </location>
</feature>
<evidence type="ECO:0000313" key="3">
    <source>
        <dbReference type="Proteomes" id="UP000053780"/>
    </source>
</evidence>
<dbReference type="OrthoDB" id="2194974at2759"/>
<accession>T0KWP9</accession>
<dbReference type="EMBL" id="KE647355">
    <property type="protein sequence ID" value="EQB59892.1"/>
    <property type="molecule type" value="Genomic_DNA"/>
</dbReference>
<feature type="region of interest" description="Disordered" evidence="1">
    <location>
        <begin position="110"/>
        <end position="151"/>
    </location>
</feature>
<protein>
    <submittedName>
        <fullName evidence="2">Uncharacterized protein</fullName>
    </submittedName>
</protein>
<name>T0KWP9_9MICR</name>
<dbReference type="SUPFAM" id="SSF56281">
    <property type="entry name" value="Metallo-hydrolase/oxidoreductase"/>
    <property type="match status" value="1"/>
</dbReference>
<keyword evidence="3" id="KW-1185">Reference proteome</keyword>
<gene>
    <name evidence="2" type="ORF">NAPIS_ORF02544</name>
</gene>
<dbReference type="Proteomes" id="UP000053780">
    <property type="component" value="Unassembled WGS sequence"/>
</dbReference>
<evidence type="ECO:0000256" key="1">
    <source>
        <dbReference type="SAM" id="MobiDB-lite"/>
    </source>
</evidence>
<dbReference type="AlphaFoldDB" id="T0KWP9"/>
<dbReference type="InterPro" id="IPR036866">
    <property type="entry name" value="RibonucZ/Hydroxyglut_hydro"/>
</dbReference>
<reference evidence="2 3" key="1">
    <citation type="journal article" date="2013" name="BMC Genomics">
        <title>Genome sequencing and comparative genomics of honey bee microsporidia, Nosema apis reveal novel insights into host-parasite interactions.</title>
        <authorList>
            <person name="Chen Yp."/>
            <person name="Pettis J.S."/>
            <person name="Zhao Y."/>
            <person name="Liu X."/>
            <person name="Tallon L.J."/>
            <person name="Sadzewicz L.D."/>
            <person name="Li R."/>
            <person name="Zheng H."/>
            <person name="Huang S."/>
            <person name="Zhang X."/>
            <person name="Hamilton M.C."/>
            <person name="Pernal S.F."/>
            <person name="Melathopoulos A.P."/>
            <person name="Yan X."/>
            <person name="Evans J.D."/>
        </authorList>
    </citation>
    <scope>NUCLEOTIDE SEQUENCE [LARGE SCALE GENOMIC DNA]</scope>
    <source>
        <strain evidence="2 3">BRL 01</strain>
    </source>
</reference>
<proteinExistence type="predicted"/>